<sequence length="102" mass="11752">VNLCDKTVVNLCDKPSVNPSDQIKDIDLVETGWKELANLVTEANQKIKDLNEENENLKKGQLVEITTASFHKSSYRQEMLNYIKHNQLVEKITEKMIKTLNH</sequence>
<evidence type="ECO:0000256" key="1">
    <source>
        <dbReference type="SAM" id="Coils"/>
    </source>
</evidence>
<name>A0A3G4ZST7_9VIRU</name>
<gene>
    <name evidence="2" type="ORF">Barrevirus11_1</name>
</gene>
<reference evidence="2" key="1">
    <citation type="submission" date="2018-10" db="EMBL/GenBank/DDBJ databases">
        <title>Hidden diversity of soil giant viruses.</title>
        <authorList>
            <person name="Schulz F."/>
            <person name="Alteio L."/>
            <person name="Goudeau D."/>
            <person name="Ryan E.M."/>
            <person name="Malmstrom R.R."/>
            <person name="Blanchard J."/>
            <person name="Woyke T."/>
        </authorList>
    </citation>
    <scope>NUCLEOTIDE SEQUENCE</scope>
    <source>
        <strain evidence="2">BAV1</strain>
    </source>
</reference>
<feature type="non-terminal residue" evidence="2">
    <location>
        <position position="1"/>
    </location>
</feature>
<organism evidence="2">
    <name type="scientific">Barrevirus sp</name>
    <dbReference type="NCBI Taxonomy" id="2487763"/>
    <lineage>
        <taxon>Viruses</taxon>
        <taxon>Varidnaviria</taxon>
        <taxon>Bamfordvirae</taxon>
        <taxon>Nucleocytoviricota</taxon>
        <taxon>Megaviricetes</taxon>
        <taxon>Imitervirales</taxon>
        <taxon>Mimiviridae</taxon>
        <taxon>Klosneuvirinae</taxon>
    </lineage>
</organism>
<proteinExistence type="predicted"/>
<dbReference type="EMBL" id="MK072008">
    <property type="protein sequence ID" value="AYV77071.1"/>
    <property type="molecule type" value="Genomic_DNA"/>
</dbReference>
<evidence type="ECO:0000313" key="2">
    <source>
        <dbReference type="EMBL" id="AYV77071.1"/>
    </source>
</evidence>
<protein>
    <submittedName>
        <fullName evidence="2">Uncharacterized protein</fullName>
    </submittedName>
</protein>
<feature type="coiled-coil region" evidence="1">
    <location>
        <begin position="33"/>
        <end position="60"/>
    </location>
</feature>
<accession>A0A3G4ZST7</accession>
<keyword evidence="1" id="KW-0175">Coiled coil</keyword>